<evidence type="ECO:0000256" key="7">
    <source>
        <dbReference type="ARBA" id="ARBA00022692"/>
    </source>
</evidence>
<dbReference type="Gene3D" id="3.40.50.2300">
    <property type="match status" value="1"/>
</dbReference>
<comment type="catalytic activity">
    <reaction evidence="1">
        <text>ATP + protein L-histidine = ADP + protein N-phospho-L-histidine.</text>
        <dbReference type="EC" id="2.7.13.3"/>
    </reaction>
</comment>
<evidence type="ECO:0000313" key="28">
    <source>
        <dbReference type="Proteomes" id="UP000318431"/>
    </source>
</evidence>
<keyword evidence="11" id="KW-0067">ATP-binding</keyword>
<dbReference type="Pfam" id="PF00512">
    <property type="entry name" value="HisKA"/>
    <property type="match status" value="1"/>
</dbReference>
<dbReference type="Pfam" id="PF03924">
    <property type="entry name" value="CHASE"/>
    <property type="match status" value="1"/>
</dbReference>
<keyword evidence="5 20" id="KW-0597">Phosphoprotein</keyword>
<protein>
    <recommendedName>
        <fullName evidence="18">Sensory/regulatory protein RpfC</fullName>
        <ecNumber evidence="3">2.7.13.3</ecNumber>
    </recommendedName>
    <alternativeName>
        <fullName evidence="19">Virulence sensor protein BvgS</fullName>
    </alternativeName>
</protein>
<keyword evidence="14" id="KW-0843">Virulence</keyword>
<reference evidence="27 28" key="1">
    <citation type="journal article" date="2015" name="Stand. Genomic Sci.">
        <title>Genomic Encyclopedia of Bacterial and Archaeal Type Strains, Phase III: the genomes of soil and plant-associated and newly described type strains.</title>
        <authorList>
            <person name="Whitman W.B."/>
            <person name="Woyke T."/>
            <person name="Klenk H.P."/>
            <person name="Zhou Y."/>
            <person name="Lilburn T.G."/>
            <person name="Beck B.J."/>
            <person name="De Vos P."/>
            <person name="Vandamme P."/>
            <person name="Eisen J.A."/>
            <person name="Garrity G."/>
            <person name="Hugenholtz P."/>
            <person name="Kyrpides N.C."/>
        </authorList>
    </citation>
    <scope>NUCLEOTIDE SEQUENCE [LARGE SCALE GENOMIC DNA]</scope>
    <source>
        <strain evidence="27 28">CGMCC 1.10822</strain>
    </source>
</reference>
<dbReference type="NCBIfam" id="TIGR00229">
    <property type="entry name" value="sensory_box"/>
    <property type="match status" value="1"/>
</dbReference>
<dbReference type="InterPro" id="IPR035965">
    <property type="entry name" value="PAS-like_dom_sf"/>
</dbReference>
<dbReference type="FunFam" id="3.30.565.10:FF:000010">
    <property type="entry name" value="Sensor histidine kinase RcsC"/>
    <property type="match status" value="1"/>
</dbReference>
<keyword evidence="10" id="KW-0418">Kinase</keyword>
<feature type="region of interest" description="Disordered" evidence="21">
    <location>
        <begin position="1"/>
        <end position="22"/>
    </location>
</feature>
<dbReference type="SUPFAM" id="SSF52172">
    <property type="entry name" value="CheY-like"/>
    <property type="match status" value="1"/>
</dbReference>
<feature type="transmembrane region" description="Helical" evidence="22">
    <location>
        <begin position="335"/>
        <end position="355"/>
    </location>
</feature>
<comment type="caution">
    <text evidence="27">The sequence shown here is derived from an EMBL/GenBank/DDBJ whole genome shotgun (WGS) entry which is preliminary data.</text>
</comment>
<evidence type="ECO:0000256" key="13">
    <source>
        <dbReference type="ARBA" id="ARBA00023012"/>
    </source>
</evidence>
<evidence type="ECO:0000256" key="10">
    <source>
        <dbReference type="ARBA" id="ARBA00022777"/>
    </source>
</evidence>
<organism evidence="27 28">
    <name type="scientific">Pseudoduganella lurida</name>
    <dbReference type="NCBI Taxonomy" id="1036180"/>
    <lineage>
        <taxon>Bacteria</taxon>
        <taxon>Pseudomonadati</taxon>
        <taxon>Pseudomonadota</taxon>
        <taxon>Betaproteobacteria</taxon>
        <taxon>Burkholderiales</taxon>
        <taxon>Oxalobacteraceae</taxon>
        <taxon>Telluria group</taxon>
        <taxon>Pseudoduganella</taxon>
    </lineage>
</organism>
<dbReference type="SMART" id="SM00388">
    <property type="entry name" value="HisKA"/>
    <property type="match status" value="1"/>
</dbReference>
<keyword evidence="28" id="KW-1185">Reference proteome</keyword>
<accession>A0A562RKD8</accession>
<dbReference type="SUPFAM" id="SSF55874">
    <property type="entry name" value="ATPase domain of HSP90 chaperone/DNA topoisomerase II/histidine kinase"/>
    <property type="match status" value="1"/>
</dbReference>
<dbReference type="PROSITE" id="PS50113">
    <property type="entry name" value="PAC"/>
    <property type="match status" value="1"/>
</dbReference>
<evidence type="ECO:0000256" key="16">
    <source>
        <dbReference type="ARBA" id="ARBA00058004"/>
    </source>
</evidence>
<dbReference type="FunFam" id="1.10.287.130:FF:000002">
    <property type="entry name" value="Two-component osmosensing histidine kinase"/>
    <property type="match status" value="1"/>
</dbReference>
<gene>
    <name evidence="27" type="ORF">IP91_00587</name>
</gene>
<dbReference type="InterPro" id="IPR005467">
    <property type="entry name" value="His_kinase_dom"/>
</dbReference>
<evidence type="ECO:0000256" key="3">
    <source>
        <dbReference type="ARBA" id="ARBA00012438"/>
    </source>
</evidence>
<evidence type="ECO:0000256" key="19">
    <source>
        <dbReference type="ARBA" id="ARBA00070152"/>
    </source>
</evidence>
<comment type="subunit">
    <text evidence="17">At low DSF concentrations, interacts with RpfF.</text>
</comment>
<feature type="domain" description="CHASE" evidence="26">
    <location>
        <begin position="458"/>
        <end position="560"/>
    </location>
</feature>
<dbReference type="SUPFAM" id="SSF55785">
    <property type="entry name" value="PYP-like sensor domain (PAS domain)"/>
    <property type="match status" value="1"/>
</dbReference>
<feature type="transmembrane region" description="Helical" evidence="22">
    <location>
        <begin position="27"/>
        <end position="50"/>
    </location>
</feature>
<keyword evidence="6" id="KW-0808">Transferase</keyword>
<dbReference type="InterPro" id="IPR036097">
    <property type="entry name" value="HisK_dim/P_sf"/>
</dbReference>
<dbReference type="OrthoDB" id="5290456at2"/>
<dbReference type="EMBL" id="VLLB01000001">
    <property type="protein sequence ID" value="TWI69518.1"/>
    <property type="molecule type" value="Genomic_DNA"/>
</dbReference>
<dbReference type="InterPro" id="IPR004358">
    <property type="entry name" value="Sig_transdc_His_kin-like_C"/>
</dbReference>
<dbReference type="EC" id="2.7.13.3" evidence="3"/>
<feature type="domain" description="Histidine kinase" evidence="23">
    <location>
        <begin position="821"/>
        <end position="1041"/>
    </location>
</feature>
<evidence type="ECO:0000256" key="22">
    <source>
        <dbReference type="SAM" id="Phobius"/>
    </source>
</evidence>
<feature type="modified residue" description="4-aspartylphosphate" evidence="20">
    <location>
        <position position="1253"/>
    </location>
</feature>
<feature type="domain" description="Response regulatory" evidence="24">
    <location>
        <begin position="1202"/>
        <end position="1319"/>
    </location>
</feature>
<dbReference type="InterPro" id="IPR011006">
    <property type="entry name" value="CheY-like_superfamily"/>
</dbReference>
<evidence type="ECO:0000256" key="5">
    <source>
        <dbReference type="ARBA" id="ARBA00022553"/>
    </source>
</evidence>
<dbReference type="GO" id="GO:0000155">
    <property type="term" value="F:phosphorelay sensor kinase activity"/>
    <property type="evidence" value="ECO:0007669"/>
    <property type="project" value="InterPro"/>
</dbReference>
<evidence type="ECO:0000256" key="6">
    <source>
        <dbReference type="ARBA" id="ARBA00022679"/>
    </source>
</evidence>
<dbReference type="GO" id="GO:0005524">
    <property type="term" value="F:ATP binding"/>
    <property type="evidence" value="ECO:0007669"/>
    <property type="project" value="UniProtKB-KW"/>
</dbReference>
<dbReference type="InterPro" id="IPR007895">
    <property type="entry name" value="MASE1"/>
</dbReference>
<dbReference type="PRINTS" id="PR00344">
    <property type="entry name" value="BCTRLSENSOR"/>
</dbReference>
<dbReference type="CDD" id="cd17546">
    <property type="entry name" value="REC_hyHK_CKI1_RcsC-like"/>
    <property type="match status" value="1"/>
</dbReference>
<dbReference type="InterPro" id="IPR036890">
    <property type="entry name" value="HATPase_C_sf"/>
</dbReference>
<dbReference type="SMART" id="SM00387">
    <property type="entry name" value="HATPase_c"/>
    <property type="match status" value="1"/>
</dbReference>
<evidence type="ECO:0000256" key="8">
    <source>
        <dbReference type="ARBA" id="ARBA00022729"/>
    </source>
</evidence>
<dbReference type="RefSeq" id="WP_145647274.1">
    <property type="nucleotide sequence ID" value="NZ_VLLB01000001.1"/>
</dbReference>
<dbReference type="PROSITE" id="PS50839">
    <property type="entry name" value="CHASE"/>
    <property type="match status" value="1"/>
</dbReference>
<evidence type="ECO:0000256" key="14">
    <source>
        <dbReference type="ARBA" id="ARBA00023026"/>
    </source>
</evidence>
<dbReference type="InterPro" id="IPR042240">
    <property type="entry name" value="CHASE_sf"/>
</dbReference>
<dbReference type="CDD" id="cd00082">
    <property type="entry name" value="HisKA"/>
    <property type="match status" value="1"/>
</dbReference>
<keyword evidence="15 22" id="KW-0472">Membrane</keyword>
<evidence type="ECO:0000256" key="9">
    <source>
        <dbReference type="ARBA" id="ARBA00022741"/>
    </source>
</evidence>
<feature type="transmembrane region" description="Helical" evidence="22">
    <location>
        <begin position="141"/>
        <end position="170"/>
    </location>
</feature>
<evidence type="ECO:0000256" key="18">
    <source>
        <dbReference type="ARBA" id="ARBA00068150"/>
    </source>
</evidence>
<evidence type="ECO:0000313" key="27">
    <source>
        <dbReference type="EMBL" id="TWI69518.1"/>
    </source>
</evidence>
<dbReference type="PROSITE" id="PS50109">
    <property type="entry name" value="HIS_KIN"/>
    <property type="match status" value="1"/>
</dbReference>
<dbReference type="Gene3D" id="3.30.450.350">
    <property type="entry name" value="CHASE domain"/>
    <property type="match status" value="1"/>
</dbReference>
<dbReference type="Pfam" id="PF02518">
    <property type="entry name" value="HATPase_c"/>
    <property type="match status" value="1"/>
</dbReference>
<dbReference type="Pfam" id="PF05231">
    <property type="entry name" value="MASE1"/>
    <property type="match status" value="1"/>
</dbReference>
<feature type="transmembrane region" description="Helical" evidence="22">
    <location>
        <begin position="182"/>
        <end position="201"/>
    </location>
</feature>
<name>A0A562RKD8_9BURK</name>
<evidence type="ECO:0000256" key="17">
    <source>
        <dbReference type="ARBA" id="ARBA00064003"/>
    </source>
</evidence>
<evidence type="ECO:0000256" key="4">
    <source>
        <dbReference type="ARBA" id="ARBA00022475"/>
    </source>
</evidence>
<dbReference type="PROSITE" id="PS50110">
    <property type="entry name" value="RESPONSE_REGULATORY"/>
    <property type="match status" value="1"/>
</dbReference>
<dbReference type="InterPro" id="IPR003661">
    <property type="entry name" value="HisK_dim/P_dom"/>
</dbReference>
<dbReference type="Gene3D" id="1.10.287.130">
    <property type="match status" value="1"/>
</dbReference>
<dbReference type="PANTHER" id="PTHR45339:SF3">
    <property type="entry name" value="HISTIDINE KINASE"/>
    <property type="match status" value="1"/>
</dbReference>
<dbReference type="Proteomes" id="UP000318431">
    <property type="component" value="Unassembled WGS sequence"/>
</dbReference>
<dbReference type="Gene3D" id="3.30.565.10">
    <property type="entry name" value="Histidine kinase-like ATPase, C-terminal domain"/>
    <property type="match status" value="1"/>
</dbReference>
<dbReference type="SMART" id="SM01079">
    <property type="entry name" value="CHASE"/>
    <property type="match status" value="1"/>
</dbReference>
<keyword evidence="4" id="KW-1003">Cell membrane</keyword>
<comment type="function">
    <text evidence="16">Member of the two-component regulatory system BvgS/BvgA. Phosphorylates BvgA via a four-step phosphorelay in response to environmental signals.</text>
</comment>
<dbReference type="PANTHER" id="PTHR45339">
    <property type="entry name" value="HYBRID SIGNAL TRANSDUCTION HISTIDINE KINASE J"/>
    <property type="match status" value="1"/>
</dbReference>
<dbReference type="Pfam" id="PF00072">
    <property type="entry name" value="Response_reg"/>
    <property type="match status" value="1"/>
</dbReference>
<evidence type="ECO:0000256" key="1">
    <source>
        <dbReference type="ARBA" id="ARBA00000085"/>
    </source>
</evidence>
<evidence type="ECO:0000259" key="25">
    <source>
        <dbReference type="PROSITE" id="PS50113"/>
    </source>
</evidence>
<dbReference type="SMART" id="SM00448">
    <property type="entry name" value="REC"/>
    <property type="match status" value="1"/>
</dbReference>
<keyword evidence="8" id="KW-0732">Signal</keyword>
<feature type="transmembrane region" description="Helical" evidence="22">
    <location>
        <begin position="294"/>
        <end position="315"/>
    </location>
</feature>
<comment type="subcellular location">
    <subcellularLocation>
        <location evidence="2">Cell membrane</location>
        <topology evidence="2">Multi-pass membrane protein</topology>
    </subcellularLocation>
</comment>
<dbReference type="SUPFAM" id="SSF47384">
    <property type="entry name" value="Homodimeric domain of signal transducing histidine kinase"/>
    <property type="match status" value="1"/>
</dbReference>
<keyword evidence="9" id="KW-0547">Nucleotide-binding</keyword>
<dbReference type="InterPro" id="IPR000700">
    <property type="entry name" value="PAS-assoc_C"/>
</dbReference>
<evidence type="ECO:0000259" key="24">
    <source>
        <dbReference type="PROSITE" id="PS50110"/>
    </source>
</evidence>
<dbReference type="InterPro" id="IPR000014">
    <property type="entry name" value="PAS"/>
</dbReference>
<keyword evidence="13" id="KW-0902">Two-component regulatory system</keyword>
<keyword evidence="7 22" id="KW-0812">Transmembrane</keyword>
<evidence type="ECO:0000259" key="26">
    <source>
        <dbReference type="PROSITE" id="PS50839"/>
    </source>
</evidence>
<dbReference type="CDD" id="cd16922">
    <property type="entry name" value="HATPase_EvgS-ArcB-TorS-like"/>
    <property type="match status" value="1"/>
</dbReference>
<proteinExistence type="predicted"/>
<feature type="transmembrane region" description="Helical" evidence="22">
    <location>
        <begin position="213"/>
        <end position="235"/>
    </location>
</feature>
<feature type="transmembrane region" description="Helical" evidence="22">
    <location>
        <begin position="85"/>
        <end position="104"/>
    </location>
</feature>
<feature type="transmembrane region" description="Helical" evidence="22">
    <location>
        <begin position="110"/>
        <end position="129"/>
    </location>
</feature>
<dbReference type="InterPro" id="IPR003594">
    <property type="entry name" value="HATPase_dom"/>
</dbReference>
<evidence type="ECO:0000256" key="20">
    <source>
        <dbReference type="PROSITE-ProRule" id="PRU00169"/>
    </source>
</evidence>
<dbReference type="InterPro" id="IPR001789">
    <property type="entry name" value="Sig_transdc_resp-reg_receiver"/>
</dbReference>
<evidence type="ECO:0000256" key="12">
    <source>
        <dbReference type="ARBA" id="ARBA00022989"/>
    </source>
</evidence>
<evidence type="ECO:0000256" key="21">
    <source>
        <dbReference type="SAM" id="MobiDB-lite"/>
    </source>
</evidence>
<feature type="transmembrane region" description="Helical" evidence="22">
    <location>
        <begin position="255"/>
        <end position="282"/>
    </location>
</feature>
<feature type="domain" description="PAC" evidence="25">
    <location>
        <begin position="752"/>
        <end position="803"/>
    </location>
</feature>
<evidence type="ECO:0000256" key="2">
    <source>
        <dbReference type="ARBA" id="ARBA00004651"/>
    </source>
</evidence>
<keyword evidence="12 22" id="KW-1133">Transmembrane helix</keyword>
<dbReference type="Gene3D" id="3.30.450.20">
    <property type="entry name" value="PAS domain"/>
    <property type="match status" value="1"/>
</dbReference>
<evidence type="ECO:0000256" key="11">
    <source>
        <dbReference type="ARBA" id="ARBA00022840"/>
    </source>
</evidence>
<evidence type="ECO:0000256" key="15">
    <source>
        <dbReference type="ARBA" id="ARBA00023136"/>
    </source>
</evidence>
<dbReference type="InterPro" id="IPR006189">
    <property type="entry name" value="CHASE_dom"/>
</dbReference>
<sequence length="1320" mass="138031">MGRRSSTPAGDGAGRSPARPRMPPGRVLPAGLLCLFLYVLAAAACLALAVPTGNNSPVWLPTGIALWAVLRWRRPMLVPVGAGSLLVNLYLMAAGPGLAGAAALPNTAAAVAISAGNVAAVAAAAWAVRYGRSLLRAHHPLIVYGYIVVVALAAIASAGIGGAALAVAGIVPQAEAVQVAMLWWLGDVLAMLLVTPLLAAWSSRSALRRIWQARGTVLALPALLALTAGATLLVFRLEAAGTPDWLPFLLLVPLVWAAFRHGAPAGSAAAVIAGAGAVWATLAGGGPFATRDQFHSMLALQIYLALLAVTAMVVANTAAGQPGARQGGRPARSPVVTLALCLAITVAAWHGIATYSEHRIREQFRASVDTAWRQMDYRMANYRRLLRAGKAFFDAAPAVTRQQWLDYVADFDLARAFPGTLGLGYATWLREDMADDFVARQRVERPAFRIWPTPRRWPAAVVTYMEPGDARNLRAAGFDMMSETIRRTALLATARSAAIGSTGTVTLVQDGGRGSQQGFLMFVPVYAPGADIAGSAARAVALRGFVYSPFRVGEMVDSMVGAADAFTLRIVDLHDGPPGRAIYSNDTADWRGMRYVRPLVQQRMLPIDEAGHRWQLSFTATARFEAAVDRQSALLTLGLGALISFLLFEIVRGLASTRARALAMAQRITRELQHEQRATRQSEERFRLFTASVASHAIIFLDGAGRVEAWNGGAANLFGYPDALAAGGAARLWADPAQARALLADASRAGTATAVAAMARADGGRFFGELQLDAVQRDGELAGFALIVRDVTAARAAEEQLRQAVAIAESASRAKSAFVANMSHELRTPMNGVLGTAALLGRSRLDKEQRDLVNMIRSSGETLLAVLNDILDFAKIEAGKVGLAVRPVALDDIALACARLMAVTGGGRLRLLVDVDPALPPVVLADPLRLEQILTNLVGNALKFTERGSVACRFTAGPARAGLPTLQVAVSDTGIGIDPAQLKSLFSAFAQADDSTTRRFGGTGLGLTIARSLAELMDGTLDVASTPGEGSTFTLTVPLALPADGAAAADPYALPAAQRGLQVLLCEPDAELAAALGHATARWDWQPHAVADMAALDAALAAPGPLPFALLLAGPGAAAAPLLRALAAQRARLPAGFGVIRIVAGFDVTAGETAVPFPTAVVHAPGTRAALHAAVLDVHAAPSEAAPQASIDDQEQPLRGLRVLLAEDNAINQAVAVALLDYAGASVTVAANGRVAVDLLAAGPASFDVVLMDVQMPEMDGLAATRALRGTLGLDLPVVAMTAGVTQEERDACSAAGMDGFIAKPIEEEELIAVLRRVPR</sequence>
<dbReference type="GO" id="GO:0005886">
    <property type="term" value="C:plasma membrane"/>
    <property type="evidence" value="ECO:0007669"/>
    <property type="project" value="UniProtKB-SubCell"/>
</dbReference>
<evidence type="ECO:0000259" key="23">
    <source>
        <dbReference type="PROSITE" id="PS50109"/>
    </source>
</evidence>